<sequence length="578" mass="61462">MSGERGGDDGSEPARGSVDKSAEEGPSDSGSGGPAVGESGGSGPGAAESGGGGDPSTKLHPYSVPYRSLSRSFSTGSLFFFVGVFTSPGGGGDLLTLGAMVVVGIVLGIAYEIAYYQRFRYELTSDTFDVASGVVSRRDREVPLRRVQNVDVQQNVLQRALGLAAVNVETAGGGETEVVLHYVGEAEAERLQRLLRTGAREDAGQDGVESTEPGREPDEEELLFAIQPNELAILSVFTIDPGASLLATIALSFASGFDPTALVPLAPFEGGLPGSGLIALAWAALLFVLVAWIVSAVLTFSRYYGFRLMRAGEELRYERGLLQRYSGTIPLDKVQTLTVEESIPFRWIGYGSLAVETAGYAPGQSGSGGAESAVPIAERERVRALARSIEPFGDPGLESSPKRARERYVVRYGAVVAAVVAAGYAVDAATGALGDWYVLAVLALAVPVAAHLKWANRGFAVGERYFFARTGFWKRTTKVVPHYRIQSVVDTRNVFQRRRRLASVTADTASSAAFFGRAATAYDIDARRATELREDLNDRLQERLRERKRHRLAGGEPPADAGADGERGEGRAGDATGA</sequence>
<keyword evidence="2" id="KW-0472">Membrane</keyword>
<gene>
    <name evidence="4" type="ORF">ACFPFO_01975</name>
</gene>
<feature type="transmembrane region" description="Helical" evidence="2">
    <location>
        <begin position="231"/>
        <end position="257"/>
    </location>
</feature>
<evidence type="ECO:0000256" key="1">
    <source>
        <dbReference type="SAM" id="MobiDB-lite"/>
    </source>
</evidence>
<feature type="transmembrane region" description="Helical" evidence="2">
    <location>
        <begin position="436"/>
        <end position="455"/>
    </location>
</feature>
<feature type="region of interest" description="Disordered" evidence="1">
    <location>
        <begin position="1"/>
        <end position="59"/>
    </location>
</feature>
<dbReference type="InterPro" id="IPR014529">
    <property type="entry name" value="UCP026631"/>
</dbReference>
<evidence type="ECO:0000313" key="4">
    <source>
        <dbReference type="EMBL" id="MFC4986565.1"/>
    </source>
</evidence>
<accession>A0ABD5QAM2</accession>
<reference evidence="4 5" key="1">
    <citation type="journal article" date="2019" name="Int. J. Syst. Evol. Microbiol.">
        <title>The Global Catalogue of Microorganisms (GCM) 10K type strain sequencing project: providing services to taxonomists for standard genome sequencing and annotation.</title>
        <authorList>
            <consortium name="The Broad Institute Genomics Platform"/>
            <consortium name="The Broad Institute Genome Sequencing Center for Infectious Disease"/>
            <person name="Wu L."/>
            <person name="Ma J."/>
        </authorList>
    </citation>
    <scope>NUCLEOTIDE SEQUENCE [LARGE SCALE GENOMIC DNA]</scope>
    <source>
        <strain evidence="4 5">CGMCC 1.15824</strain>
    </source>
</reference>
<feature type="domain" description="YdbS-like PH" evidence="3">
    <location>
        <begin position="454"/>
        <end position="534"/>
    </location>
</feature>
<evidence type="ECO:0000313" key="5">
    <source>
        <dbReference type="Proteomes" id="UP001595925"/>
    </source>
</evidence>
<protein>
    <submittedName>
        <fullName evidence="4">PH domain-containing protein</fullName>
    </submittedName>
</protein>
<dbReference type="RefSeq" id="WP_224828041.1">
    <property type="nucleotide sequence ID" value="NZ_JAIVEF010000003.1"/>
</dbReference>
<proteinExistence type="predicted"/>
<dbReference type="PIRSF" id="PIRSF026631">
    <property type="entry name" value="UCP026631"/>
    <property type="match status" value="1"/>
</dbReference>
<feature type="compositionally biased region" description="Gly residues" evidence="1">
    <location>
        <begin position="30"/>
        <end position="54"/>
    </location>
</feature>
<comment type="caution">
    <text evidence="4">The sequence shown here is derived from an EMBL/GenBank/DDBJ whole genome shotgun (WGS) entry which is preliminary data.</text>
</comment>
<evidence type="ECO:0000256" key="2">
    <source>
        <dbReference type="SAM" id="Phobius"/>
    </source>
</evidence>
<dbReference type="AlphaFoldDB" id="A0ABD5QAM2"/>
<dbReference type="Proteomes" id="UP001595925">
    <property type="component" value="Unassembled WGS sequence"/>
</dbReference>
<keyword evidence="2" id="KW-1133">Transmembrane helix</keyword>
<feature type="region of interest" description="Disordered" evidence="1">
    <location>
        <begin position="545"/>
        <end position="578"/>
    </location>
</feature>
<dbReference type="EMBL" id="JBHSJG010000005">
    <property type="protein sequence ID" value="MFC4986565.1"/>
    <property type="molecule type" value="Genomic_DNA"/>
</dbReference>
<keyword evidence="2" id="KW-0812">Transmembrane</keyword>
<feature type="domain" description="YdbS-like PH" evidence="3">
    <location>
        <begin position="116"/>
        <end position="194"/>
    </location>
</feature>
<feature type="transmembrane region" description="Helical" evidence="2">
    <location>
        <begin position="409"/>
        <end position="430"/>
    </location>
</feature>
<feature type="transmembrane region" description="Helical" evidence="2">
    <location>
        <begin position="94"/>
        <end position="114"/>
    </location>
</feature>
<organism evidence="4 5">
    <name type="scientific">Saliphagus infecundisoli</name>
    <dbReference type="NCBI Taxonomy" id="1849069"/>
    <lineage>
        <taxon>Archaea</taxon>
        <taxon>Methanobacteriati</taxon>
        <taxon>Methanobacteriota</taxon>
        <taxon>Stenosarchaea group</taxon>
        <taxon>Halobacteria</taxon>
        <taxon>Halobacteriales</taxon>
        <taxon>Natrialbaceae</taxon>
        <taxon>Saliphagus</taxon>
    </lineage>
</organism>
<feature type="domain" description="YdbS-like PH" evidence="3">
    <location>
        <begin position="303"/>
        <end position="388"/>
    </location>
</feature>
<dbReference type="InterPro" id="IPR005182">
    <property type="entry name" value="YdbS-like_PH"/>
</dbReference>
<keyword evidence="5" id="KW-1185">Reference proteome</keyword>
<dbReference type="PANTHER" id="PTHR34473">
    <property type="entry name" value="UPF0699 TRANSMEMBRANE PROTEIN YDBS"/>
    <property type="match status" value="1"/>
</dbReference>
<dbReference type="Pfam" id="PF03703">
    <property type="entry name" value="bPH_2"/>
    <property type="match status" value="3"/>
</dbReference>
<dbReference type="PANTHER" id="PTHR34473:SF3">
    <property type="entry name" value="TRANSMEMBRANE PROTEIN-RELATED"/>
    <property type="match status" value="1"/>
</dbReference>
<name>A0ABD5QAM2_9EURY</name>
<evidence type="ECO:0000259" key="3">
    <source>
        <dbReference type="Pfam" id="PF03703"/>
    </source>
</evidence>
<feature type="transmembrane region" description="Helical" evidence="2">
    <location>
        <begin position="277"/>
        <end position="300"/>
    </location>
</feature>